<dbReference type="Proteomes" id="UP000254051">
    <property type="component" value="Unassembled WGS sequence"/>
</dbReference>
<comment type="cofactor">
    <cofactor evidence="4">
        <name>Zn(2+)</name>
        <dbReference type="ChEBI" id="CHEBI:29105"/>
    </cofactor>
</comment>
<dbReference type="InterPro" id="IPR050129">
    <property type="entry name" value="Zn_alcohol_dh"/>
</dbReference>
<proteinExistence type="inferred from homology"/>
<dbReference type="Gene3D" id="3.90.180.10">
    <property type="entry name" value="Medium-chain alcohol dehydrogenases, catalytic domain"/>
    <property type="match status" value="1"/>
</dbReference>
<organism evidence="6 7">
    <name type="scientific">Faecalicatena contorta</name>
    <dbReference type="NCBI Taxonomy" id="39482"/>
    <lineage>
        <taxon>Bacteria</taxon>
        <taxon>Bacillati</taxon>
        <taxon>Bacillota</taxon>
        <taxon>Clostridia</taxon>
        <taxon>Lachnospirales</taxon>
        <taxon>Lachnospiraceae</taxon>
        <taxon>Faecalicatena</taxon>
    </lineage>
</organism>
<dbReference type="Gene3D" id="3.40.50.720">
    <property type="entry name" value="NAD(P)-binding Rossmann-like Domain"/>
    <property type="match status" value="1"/>
</dbReference>
<comment type="similarity">
    <text evidence="4">Belongs to the zinc-containing alcohol dehydrogenase family.</text>
</comment>
<gene>
    <name evidence="6" type="ORF">SAMN05216529_108143</name>
</gene>
<keyword evidence="1 4" id="KW-0479">Metal-binding</keyword>
<evidence type="ECO:0000256" key="4">
    <source>
        <dbReference type="RuleBase" id="RU361277"/>
    </source>
</evidence>
<keyword evidence="3" id="KW-0560">Oxidoreductase</keyword>
<sequence>MLALVKYGTGPGETELREVPVPKIGEDDLLIEIKAAGICGSDIAYDNGDHPDHLNCPVILGHEFSGVISKVGKNVKDWKVGDRVVSDNTGYVCGKCYACTNGQFLSCPDRLGMGYGMDGGFTDYVKISGELLSRNPNTLFTIPENISFDEAAILDPICNAYKAVIQEGRILPGEDIIVYGVGPLGLFAIQIAKLAGCANIIAVGREKDGERIKIARKYGANHIIKSDKQDVFEEVKRITKGDMAAVCIDAAGANAVMEQAVHIVRTGGRIVRIGYDKRSYGQTLDPFTDRGVSLIGHFGYDYNSWKNILRLLELGKVDLKGMISHHIKLEDWQKGFDRVRSKEAIKIIITKDESSLSNL</sequence>
<dbReference type="GO" id="GO:0016491">
    <property type="term" value="F:oxidoreductase activity"/>
    <property type="evidence" value="ECO:0007669"/>
    <property type="project" value="UniProtKB-KW"/>
</dbReference>
<dbReference type="Pfam" id="PF00107">
    <property type="entry name" value="ADH_zinc_N"/>
    <property type="match status" value="1"/>
</dbReference>
<reference evidence="7" key="1">
    <citation type="submission" date="2017-07" db="EMBL/GenBank/DDBJ databases">
        <authorList>
            <person name="Varghese N."/>
            <person name="Submissions S."/>
        </authorList>
    </citation>
    <scope>NUCLEOTIDE SEQUENCE [LARGE SCALE GENOMIC DNA]</scope>
    <source>
        <strain evidence="7">NLAE-zl-C134</strain>
    </source>
</reference>
<dbReference type="EMBL" id="UHJJ01000008">
    <property type="protein sequence ID" value="SUQ14918.1"/>
    <property type="molecule type" value="Genomic_DNA"/>
</dbReference>
<evidence type="ECO:0000313" key="6">
    <source>
        <dbReference type="EMBL" id="SUQ14918.1"/>
    </source>
</evidence>
<feature type="domain" description="Enoyl reductase (ER)" evidence="5">
    <location>
        <begin position="10"/>
        <end position="349"/>
    </location>
</feature>
<dbReference type="PANTHER" id="PTHR43401:SF2">
    <property type="entry name" value="L-THREONINE 3-DEHYDROGENASE"/>
    <property type="match status" value="1"/>
</dbReference>
<dbReference type="PROSITE" id="PS00059">
    <property type="entry name" value="ADH_ZINC"/>
    <property type="match status" value="1"/>
</dbReference>
<dbReference type="SUPFAM" id="SSF51735">
    <property type="entry name" value="NAD(P)-binding Rossmann-fold domains"/>
    <property type="match status" value="1"/>
</dbReference>
<dbReference type="SUPFAM" id="SSF50129">
    <property type="entry name" value="GroES-like"/>
    <property type="match status" value="1"/>
</dbReference>
<dbReference type="InterPro" id="IPR011032">
    <property type="entry name" value="GroES-like_sf"/>
</dbReference>
<evidence type="ECO:0000256" key="3">
    <source>
        <dbReference type="ARBA" id="ARBA00023002"/>
    </source>
</evidence>
<keyword evidence="7" id="KW-1185">Reference proteome</keyword>
<dbReference type="GO" id="GO:0008270">
    <property type="term" value="F:zinc ion binding"/>
    <property type="evidence" value="ECO:0007669"/>
    <property type="project" value="InterPro"/>
</dbReference>
<dbReference type="RefSeq" id="WP_109712239.1">
    <property type="nucleotide sequence ID" value="NZ_QGDS01000008.1"/>
</dbReference>
<dbReference type="CDD" id="cd08258">
    <property type="entry name" value="Zn_ADH4"/>
    <property type="match status" value="1"/>
</dbReference>
<evidence type="ECO:0000313" key="7">
    <source>
        <dbReference type="Proteomes" id="UP000254051"/>
    </source>
</evidence>
<dbReference type="AlphaFoldDB" id="A0A315ZVI4"/>
<name>A0A315ZVI4_9FIRM</name>
<dbReference type="OrthoDB" id="9769198at2"/>
<dbReference type="InterPro" id="IPR036291">
    <property type="entry name" value="NAD(P)-bd_dom_sf"/>
</dbReference>
<evidence type="ECO:0000259" key="5">
    <source>
        <dbReference type="SMART" id="SM00829"/>
    </source>
</evidence>
<accession>A0A315ZVI4</accession>
<protein>
    <submittedName>
        <fullName evidence="6">Threonine dehydrogenase</fullName>
    </submittedName>
</protein>
<dbReference type="InterPro" id="IPR013154">
    <property type="entry name" value="ADH-like_N"/>
</dbReference>
<evidence type="ECO:0000256" key="1">
    <source>
        <dbReference type="ARBA" id="ARBA00022723"/>
    </source>
</evidence>
<evidence type="ECO:0000256" key="2">
    <source>
        <dbReference type="ARBA" id="ARBA00022833"/>
    </source>
</evidence>
<dbReference type="InterPro" id="IPR002328">
    <property type="entry name" value="ADH_Zn_CS"/>
</dbReference>
<dbReference type="SMART" id="SM00829">
    <property type="entry name" value="PKS_ER"/>
    <property type="match status" value="1"/>
</dbReference>
<dbReference type="InterPro" id="IPR020843">
    <property type="entry name" value="ER"/>
</dbReference>
<dbReference type="PANTHER" id="PTHR43401">
    <property type="entry name" value="L-THREONINE 3-DEHYDROGENASE"/>
    <property type="match status" value="1"/>
</dbReference>
<dbReference type="Pfam" id="PF08240">
    <property type="entry name" value="ADH_N"/>
    <property type="match status" value="1"/>
</dbReference>
<keyword evidence="2 4" id="KW-0862">Zinc</keyword>
<dbReference type="InterPro" id="IPR013149">
    <property type="entry name" value="ADH-like_C"/>
</dbReference>